<accession>D8SUC4</accession>
<evidence type="ECO:0008006" key="3">
    <source>
        <dbReference type="Google" id="ProtNLM"/>
    </source>
</evidence>
<dbReference type="PANTHER" id="PTHR33099:SF7">
    <property type="entry name" value="MYND-TYPE DOMAIN-CONTAINING PROTEIN"/>
    <property type="match status" value="1"/>
</dbReference>
<dbReference type="PANTHER" id="PTHR33099">
    <property type="entry name" value="FE2OG DIOXYGENASE DOMAIN-CONTAINING PROTEIN"/>
    <property type="match status" value="1"/>
</dbReference>
<sequence length="313" mass="35256">MLTKYFPNGRSKGALTQEAAGSFACGGSIDDRLPSSISVQGIGEVALPISLDDAFRLQEAAEQAPHGLGNRTLVDTAVRRAWQIDGSKGLSYFSTATLSTPSLLPLFVAWGWIQVEAHLYKLLVYDSDGHFKLHRDTEKEPGMFATLILQLPTRHQHGNLTKTFDFDVPGFNYTAFFADCEHEVQPDANSSPEKLVFPLEQYTETNLYFSGFKGQDRMVVELYVCLMEQSKVYSDDELLTSSVSAKRWVAIDDKVVRFKNLRFNLESEPLGDFELFSDDPNSESHNGYMGNYGPEHYYWYYKITACVCEVSTR</sequence>
<dbReference type="AlphaFoldDB" id="D8SUC4"/>
<dbReference type="EMBL" id="GL377642">
    <property type="protein sequence ID" value="EFJ12051.1"/>
    <property type="molecule type" value="Genomic_DNA"/>
</dbReference>
<keyword evidence="2" id="KW-1185">Reference proteome</keyword>
<evidence type="ECO:0000313" key="2">
    <source>
        <dbReference type="Proteomes" id="UP000001514"/>
    </source>
</evidence>
<evidence type="ECO:0000313" key="1">
    <source>
        <dbReference type="EMBL" id="EFJ12051.1"/>
    </source>
</evidence>
<proteinExistence type="predicted"/>
<gene>
    <name evidence="1" type="ORF">SELMODRAFT_425802</name>
</gene>
<dbReference type="InParanoid" id="D8SUC4"/>
<protein>
    <recommendedName>
        <fullName evidence="3">Prolyl 4-hydroxylase alpha subunit Fe(2+) 2OG dioxygenase domain-containing protein</fullName>
    </recommendedName>
</protein>
<dbReference type="KEGG" id="smo:SELMODRAFT_425802"/>
<name>D8SUC4_SELML</name>
<reference evidence="1 2" key="1">
    <citation type="journal article" date="2011" name="Science">
        <title>The Selaginella genome identifies genetic changes associated with the evolution of vascular plants.</title>
        <authorList>
            <person name="Banks J.A."/>
            <person name="Nishiyama T."/>
            <person name="Hasebe M."/>
            <person name="Bowman J.L."/>
            <person name="Gribskov M."/>
            <person name="dePamphilis C."/>
            <person name="Albert V.A."/>
            <person name="Aono N."/>
            <person name="Aoyama T."/>
            <person name="Ambrose B.A."/>
            <person name="Ashton N.W."/>
            <person name="Axtell M.J."/>
            <person name="Barker E."/>
            <person name="Barker M.S."/>
            <person name="Bennetzen J.L."/>
            <person name="Bonawitz N.D."/>
            <person name="Chapple C."/>
            <person name="Cheng C."/>
            <person name="Correa L.G."/>
            <person name="Dacre M."/>
            <person name="DeBarry J."/>
            <person name="Dreyer I."/>
            <person name="Elias M."/>
            <person name="Engstrom E.M."/>
            <person name="Estelle M."/>
            <person name="Feng L."/>
            <person name="Finet C."/>
            <person name="Floyd S.K."/>
            <person name="Frommer W.B."/>
            <person name="Fujita T."/>
            <person name="Gramzow L."/>
            <person name="Gutensohn M."/>
            <person name="Harholt J."/>
            <person name="Hattori M."/>
            <person name="Heyl A."/>
            <person name="Hirai T."/>
            <person name="Hiwatashi Y."/>
            <person name="Ishikawa M."/>
            <person name="Iwata M."/>
            <person name="Karol K.G."/>
            <person name="Koehler B."/>
            <person name="Kolukisaoglu U."/>
            <person name="Kubo M."/>
            <person name="Kurata T."/>
            <person name="Lalonde S."/>
            <person name="Li K."/>
            <person name="Li Y."/>
            <person name="Litt A."/>
            <person name="Lyons E."/>
            <person name="Manning G."/>
            <person name="Maruyama T."/>
            <person name="Michael T.P."/>
            <person name="Mikami K."/>
            <person name="Miyazaki S."/>
            <person name="Morinaga S."/>
            <person name="Murata T."/>
            <person name="Mueller-Roeber B."/>
            <person name="Nelson D.R."/>
            <person name="Obara M."/>
            <person name="Oguri Y."/>
            <person name="Olmstead R.G."/>
            <person name="Onodera N."/>
            <person name="Petersen B.L."/>
            <person name="Pils B."/>
            <person name="Prigge M."/>
            <person name="Rensing S.A."/>
            <person name="Riano-Pachon D.M."/>
            <person name="Roberts A.W."/>
            <person name="Sato Y."/>
            <person name="Scheller H.V."/>
            <person name="Schulz B."/>
            <person name="Schulz C."/>
            <person name="Shakirov E.V."/>
            <person name="Shibagaki N."/>
            <person name="Shinohara N."/>
            <person name="Shippen D.E."/>
            <person name="Soerensen I."/>
            <person name="Sotooka R."/>
            <person name="Sugimoto N."/>
            <person name="Sugita M."/>
            <person name="Sumikawa N."/>
            <person name="Tanurdzic M."/>
            <person name="Theissen G."/>
            <person name="Ulvskov P."/>
            <person name="Wakazuki S."/>
            <person name="Weng J.K."/>
            <person name="Willats W.W."/>
            <person name="Wipf D."/>
            <person name="Wolf P.G."/>
            <person name="Yang L."/>
            <person name="Zimmer A.D."/>
            <person name="Zhu Q."/>
            <person name="Mitros T."/>
            <person name="Hellsten U."/>
            <person name="Loque D."/>
            <person name="Otillar R."/>
            <person name="Salamov A."/>
            <person name="Schmutz J."/>
            <person name="Shapiro H."/>
            <person name="Lindquist E."/>
            <person name="Lucas S."/>
            <person name="Rokhsar D."/>
            <person name="Grigoriev I.V."/>
        </authorList>
    </citation>
    <scope>NUCLEOTIDE SEQUENCE [LARGE SCALE GENOMIC DNA]</scope>
</reference>
<dbReference type="eggNOG" id="ENOG502SX05">
    <property type="taxonomic scope" value="Eukaryota"/>
</dbReference>
<dbReference type="Proteomes" id="UP000001514">
    <property type="component" value="Unassembled WGS sequence"/>
</dbReference>
<dbReference type="Gene3D" id="2.60.120.620">
    <property type="entry name" value="q2cbj1_9rhob like domain"/>
    <property type="match status" value="1"/>
</dbReference>
<organism evidence="2">
    <name type="scientific">Selaginella moellendorffii</name>
    <name type="common">Spikemoss</name>
    <dbReference type="NCBI Taxonomy" id="88036"/>
    <lineage>
        <taxon>Eukaryota</taxon>
        <taxon>Viridiplantae</taxon>
        <taxon>Streptophyta</taxon>
        <taxon>Embryophyta</taxon>
        <taxon>Tracheophyta</taxon>
        <taxon>Lycopodiopsida</taxon>
        <taxon>Selaginellales</taxon>
        <taxon>Selaginellaceae</taxon>
        <taxon>Selaginella</taxon>
    </lineage>
</organism>
<dbReference type="HOGENOM" id="CLU_919513_0_0_1"/>
<dbReference type="Gramene" id="EFJ12051">
    <property type="protein sequence ID" value="EFJ12051"/>
    <property type="gene ID" value="SELMODRAFT_425802"/>
</dbReference>